<feature type="transmembrane region" description="Helical" evidence="6">
    <location>
        <begin position="382"/>
        <end position="402"/>
    </location>
</feature>
<dbReference type="RefSeq" id="XP_065647015.1">
    <property type="nucleotide sequence ID" value="XM_065790943.1"/>
</dbReference>
<sequence length="559" mass="63539">MMLAINKKIVTEDQDRKCSLSAKFTKLNTKTMSCSVNGLNAVEECSGVEFCDPTELKESFENESCVFSNNGFEKQCLSSNHLDNNTEYNTLLMSSLPSQSSITTPKHFTNITALKQKIMSRLPGKVCKECFYQSIYSQLSRLGIVKPSNIDVLENNKKNDDQCDDEAFPLQGDRNLDSCKKKSLLRSVSKRSLTEMDWYELTKFAEGELFDPNSATAQEILRVIEEGKDELSVAFKLMHNVDFEFVVEEAEKCVQCVLSTGWKVVSHWELPTWLRDNDFLWHMHRPQLPSFRECFSSMFRLHTETGNIWTHFVGFLLVIAAMLMLYTLPDKVIGDFPKDWEEYMVFSAFFIGAMTCLLFSWLYHTCSCHSKKTSSLFSKLDYTGIACMIMGSFVPCIYYGFYCNPYEKIAYLVSMMVLGICSIIVSLWDKFATPAFRPIRAGVFLALGCSGVIPVGHMLVKYGSKQALEQAAIGWLSIMGLCYIVGAILYALRIPERFFPGKCNLIFQSHQIFHILVVIAAFIHLHGCCEMALYRIKVGRNCSLSLELPIFNSTSFFVQ</sequence>
<evidence type="ECO:0000256" key="1">
    <source>
        <dbReference type="ARBA" id="ARBA00004141"/>
    </source>
</evidence>
<evidence type="ECO:0000256" key="4">
    <source>
        <dbReference type="ARBA" id="ARBA00022989"/>
    </source>
</evidence>
<dbReference type="InterPro" id="IPR004254">
    <property type="entry name" value="AdipoR/HlyIII-related"/>
</dbReference>
<dbReference type="PANTHER" id="PTHR20855">
    <property type="entry name" value="ADIPOR/PROGESTIN RECEPTOR-RELATED"/>
    <property type="match status" value="1"/>
</dbReference>
<feature type="transmembrane region" description="Helical" evidence="6">
    <location>
        <begin position="409"/>
        <end position="428"/>
    </location>
</feature>
<feature type="transmembrane region" description="Helical" evidence="6">
    <location>
        <begin position="308"/>
        <end position="328"/>
    </location>
</feature>
<feature type="transmembrane region" description="Helical" evidence="6">
    <location>
        <begin position="440"/>
        <end position="460"/>
    </location>
</feature>
<dbReference type="Pfam" id="PF03006">
    <property type="entry name" value="HlyIII"/>
    <property type="match status" value="1"/>
</dbReference>
<evidence type="ECO:0000256" key="6">
    <source>
        <dbReference type="SAM" id="Phobius"/>
    </source>
</evidence>
<dbReference type="PANTHER" id="PTHR20855:SF52">
    <property type="entry name" value="ADIPONECTIN RECEPTOR PROTEIN"/>
    <property type="match status" value="1"/>
</dbReference>
<comment type="subcellular location">
    <subcellularLocation>
        <location evidence="1">Membrane</location>
        <topology evidence="1">Multi-pass membrane protein</topology>
    </subcellularLocation>
</comment>
<feature type="transmembrane region" description="Helical" evidence="6">
    <location>
        <begin position="512"/>
        <end position="534"/>
    </location>
</feature>
<evidence type="ECO:0000313" key="8">
    <source>
        <dbReference type="RefSeq" id="XP_065647015.1"/>
    </source>
</evidence>
<dbReference type="GeneID" id="100208997"/>
<name>A0ABM4BDI5_HYDVU</name>
<evidence type="ECO:0000256" key="2">
    <source>
        <dbReference type="ARBA" id="ARBA00007018"/>
    </source>
</evidence>
<keyword evidence="7" id="KW-1185">Reference proteome</keyword>
<feature type="transmembrane region" description="Helical" evidence="6">
    <location>
        <begin position="472"/>
        <end position="492"/>
    </location>
</feature>
<keyword evidence="5 6" id="KW-0472">Membrane</keyword>
<evidence type="ECO:0000256" key="5">
    <source>
        <dbReference type="ARBA" id="ARBA00023136"/>
    </source>
</evidence>
<evidence type="ECO:0000256" key="3">
    <source>
        <dbReference type="ARBA" id="ARBA00022692"/>
    </source>
</evidence>
<keyword evidence="8" id="KW-0675">Receptor</keyword>
<evidence type="ECO:0000313" key="7">
    <source>
        <dbReference type="Proteomes" id="UP001652625"/>
    </source>
</evidence>
<organism evidence="7 8">
    <name type="scientific">Hydra vulgaris</name>
    <name type="common">Hydra</name>
    <name type="synonym">Hydra attenuata</name>
    <dbReference type="NCBI Taxonomy" id="6087"/>
    <lineage>
        <taxon>Eukaryota</taxon>
        <taxon>Metazoa</taxon>
        <taxon>Cnidaria</taxon>
        <taxon>Hydrozoa</taxon>
        <taxon>Hydroidolina</taxon>
        <taxon>Anthoathecata</taxon>
        <taxon>Aplanulata</taxon>
        <taxon>Hydridae</taxon>
        <taxon>Hydra</taxon>
    </lineage>
</organism>
<feature type="transmembrane region" description="Helical" evidence="6">
    <location>
        <begin position="340"/>
        <end position="362"/>
    </location>
</feature>
<reference evidence="7" key="1">
    <citation type="submission" date="2025-05" db="UniProtKB">
        <authorList>
            <consortium name="RefSeq"/>
        </authorList>
    </citation>
    <scope>NUCLEOTIDE SEQUENCE [LARGE SCALE GENOMIC DNA]</scope>
</reference>
<gene>
    <name evidence="8" type="primary">LOC100208997</name>
</gene>
<protein>
    <submittedName>
        <fullName evidence="8">Adiponectin receptor protein 1 isoform X2</fullName>
    </submittedName>
</protein>
<accession>A0ABM4BDI5</accession>
<dbReference type="Proteomes" id="UP001652625">
    <property type="component" value="Chromosome 02"/>
</dbReference>
<comment type="similarity">
    <text evidence="2">Belongs to the ADIPOR family.</text>
</comment>
<keyword evidence="4 6" id="KW-1133">Transmembrane helix</keyword>
<reference evidence="8" key="2">
    <citation type="submission" date="2025-08" db="UniProtKB">
        <authorList>
            <consortium name="RefSeq"/>
        </authorList>
    </citation>
    <scope>IDENTIFICATION</scope>
</reference>
<keyword evidence="3 6" id="KW-0812">Transmembrane</keyword>
<proteinExistence type="inferred from homology"/>